<keyword evidence="1" id="KW-0808">Transferase</keyword>
<sequence length="112" mass="12966">MIDRNLQDVSTSVAAVLKLTLAVDAQLEKFKTFDVTTYTKIHGYEYRTQIFETLAALEMLLWDPFTEGQLASQQWYRILFANTERWMSQQLSQRDPDENCIPSLIAKYALPA</sequence>
<reference evidence="1" key="2">
    <citation type="submission" date="2014-07" db="EMBL/GenBank/DDBJ databases">
        <authorList>
            <person name="Hull J."/>
        </authorList>
    </citation>
    <scope>NUCLEOTIDE SEQUENCE</scope>
</reference>
<name>A0A0A9ZE46_LYGHE</name>
<organism evidence="1">
    <name type="scientific">Lygus hesperus</name>
    <name type="common">Western plant bug</name>
    <dbReference type="NCBI Taxonomy" id="30085"/>
    <lineage>
        <taxon>Eukaryota</taxon>
        <taxon>Metazoa</taxon>
        <taxon>Ecdysozoa</taxon>
        <taxon>Arthropoda</taxon>
        <taxon>Hexapoda</taxon>
        <taxon>Insecta</taxon>
        <taxon>Pterygota</taxon>
        <taxon>Neoptera</taxon>
        <taxon>Paraneoptera</taxon>
        <taxon>Hemiptera</taxon>
        <taxon>Heteroptera</taxon>
        <taxon>Panheteroptera</taxon>
        <taxon>Cimicomorpha</taxon>
        <taxon>Miridae</taxon>
        <taxon>Mirini</taxon>
        <taxon>Lygus</taxon>
    </lineage>
</organism>
<dbReference type="GO" id="GO:0016740">
    <property type="term" value="F:transferase activity"/>
    <property type="evidence" value="ECO:0007669"/>
    <property type="project" value="UniProtKB-KW"/>
</dbReference>
<gene>
    <name evidence="1" type="primary">miaA_15</name>
    <name evidence="1" type="ORF">CM83_4291</name>
</gene>
<reference evidence="1" key="1">
    <citation type="journal article" date="2014" name="PLoS ONE">
        <title>Transcriptome-Based Identification of ABC Transporters in the Western Tarnished Plant Bug Lygus hesperus.</title>
        <authorList>
            <person name="Hull J.J."/>
            <person name="Chaney K."/>
            <person name="Geib S.M."/>
            <person name="Fabrick J.A."/>
            <person name="Brent C.S."/>
            <person name="Walsh D."/>
            <person name="Lavine L.C."/>
        </authorList>
    </citation>
    <scope>NUCLEOTIDE SEQUENCE</scope>
</reference>
<evidence type="ECO:0000313" key="1">
    <source>
        <dbReference type="EMBL" id="JAG42709.1"/>
    </source>
</evidence>
<dbReference type="EMBL" id="GBHO01000895">
    <property type="protein sequence ID" value="JAG42709.1"/>
    <property type="molecule type" value="Transcribed_RNA"/>
</dbReference>
<protein>
    <submittedName>
        <fullName evidence="1">tRNA dimethylallyltransferase</fullName>
    </submittedName>
</protein>
<dbReference type="AlphaFoldDB" id="A0A0A9ZE46"/>
<proteinExistence type="predicted"/>
<accession>A0A0A9ZE46</accession>